<feature type="compositionally biased region" description="Pro residues" evidence="1">
    <location>
        <begin position="153"/>
        <end position="195"/>
    </location>
</feature>
<evidence type="ECO:0000256" key="1">
    <source>
        <dbReference type="SAM" id="MobiDB-lite"/>
    </source>
</evidence>
<proteinExistence type="predicted"/>
<dbReference type="OrthoDB" id="3621270at2"/>
<reference evidence="2 3" key="1">
    <citation type="journal article" date="2012" name="Stand. Genomic Sci.">
        <title>Genome sequence of the ocean sediment bacterium Saccharomonospora marina type strain (XMU15(T)).</title>
        <authorList>
            <person name="Klenk H.P."/>
            <person name="Lu M."/>
            <person name="Lucas S."/>
            <person name="Lapidus A."/>
            <person name="Copeland A."/>
            <person name="Pitluck S."/>
            <person name="Goodwin L.A."/>
            <person name="Han C."/>
            <person name="Tapia R."/>
            <person name="Brambilla E.M."/>
            <person name="Potter G."/>
            <person name="Land M."/>
            <person name="Ivanova N."/>
            <person name="Rohde M."/>
            <person name="Goker M."/>
            <person name="Detter J.C."/>
            <person name="Li W.J."/>
            <person name="Kyrpides N.C."/>
            <person name="Woyke T."/>
        </authorList>
    </citation>
    <scope>NUCLEOTIDE SEQUENCE [LARGE SCALE GENOMIC DNA]</scope>
    <source>
        <strain evidence="2 3">XMU15</strain>
    </source>
</reference>
<name>H5X903_9PSEU</name>
<dbReference type="eggNOG" id="ENOG503293U">
    <property type="taxonomic scope" value="Bacteria"/>
</dbReference>
<dbReference type="Proteomes" id="UP000004926">
    <property type="component" value="Chromosome"/>
</dbReference>
<dbReference type="STRING" id="882083.SacmaDRAFT_5490"/>
<evidence type="ECO:0000313" key="2">
    <source>
        <dbReference type="EMBL" id="EHR53606.1"/>
    </source>
</evidence>
<feature type="region of interest" description="Disordered" evidence="1">
    <location>
        <begin position="148"/>
        <end position="212"/>
    </location>
</feature>
<keyword evidence="3" id="KW-1185">Reference proteome</keyword>
<sequence>MRIRRLLAAVTLAVSAVLGTQSLPGIPAAAAMAAPGLLIADSCVTTVGGTPGQRVLLDPGALTDPIADVLAGLDPLGTLVPAFRSTWDSLPPIPLGTVPTGGTVFSGAHIADAAVGRLSELPLLGGVVDALTPTVRSVLKLTCSLVVRDTTPKPAPPPDSSPPAEPEPGPPPDAQPPDTQPPGAGPPGAVPPPQSSPEYSITDEPPRLDVPAIGIPPEGIAFNYGGNSVPQFGILGADASLLNSPRAAGSAQALPAESDPLRRPLLLAVLLLALVATQLVRTWVLRARP</sequence>
<gene>
    <name evidence="2" type="ORF">SacmaDRAFT_5490</name>
</gene>
<accession>H5X903</accession>
<dbReference type="HOGENOM" id="CLU_962747_0_0_11"/>
<dbReference type="EMBL" id="CM001439">
    <property type="protein sequence ID" value="EHR53606.1"/>
    <property type="molecule type" value="Genomic_DNA"/>
</dbReference>
<evidence type="ECO:0000313" key="3">
    <source>
        <dbReference type="Proteomes" id="UP000004926"/>
    </source>
</evidence>
<protein>
    <submittedName>
        <fullName evidence="2">Uncharacterized protein</fullName>
    </submittedName>
</protein>
<dbReference type="RefSeq" id="WP_009156980.1">
    <property type="nucleotide sequence ID" value="NZ_CM001439.1"/>
</dbReference>
<dbReference type="AlphaFoldDB" id="H5X903"/>
<organism evidence="2 3">
    <name type="scientific">Saccharomonospora marina XMU15</name>
    <dbReference type="NCBI Taxonomy" id="882083"/>
    <lineage>
        <taxon>Bacteria</taxon>
        <taxon>Bacillati</taxon>
        <taxon>Actinomycetota</taxon>
        <taxon>Actinomycetes</taxon>
        <taxon>Pseudonocardiales</taxon>
        <taxon>Pseudonocardiaceae</taxon>
        <taxon>Saccharomonospora</taxon>
    </lineage>
</organism>